<proteinExistence type="predicted"/>
<feature type="region of interest" description="Disordered" evidence="1">
    <location>
        <begin position="17"/>
        <end position="36"/>
    </location>
</feature>
<dbReference type="InterPro" id="IPR017923">
    <property type="entry name" value="TFIIS_N"/>
</dbReference>
<dbReference type="SUPFAM" id="SSF47676">
    <property type="entry name" value="Conserved domain common to transcription factors TFIIS, elongin A, CRSP70"/>
    <property type="match status" value="1"/>
</dbReference>
<reference evidence="4" key="1">
    <citation type="submission" date="2013-06" db="EMBL/GenBank/DDBJ databases">
        <authorList>
            <person name="Zhao Q."/>
        </authorList>
    </citation>
    <scope>NUCLEOTIDE SEQUENCE</scope>
    <source>
        <strain evidence="4">cv. W1943</strain>
    </source>
</reference>
<dbReference type="AlphaFoldDB" id="A0A0E0RBU9"/>
<sequence>MTSCPLSPSRTSLLWTLRRGGGGHGGGAGGGDGGRAARAAPVLRALQLLEFTVDAIRVTEIGTAVKPLRKHRSTLRESRFDNCASFSG</sequence>
<dbReference type="Gene3D" id="1.20.930.10">
    <property type="entry name" value="Conserved domain common to transcription factors TFIIS, elongin A, CRSP70"/>
    <property type="match status" value="1"/>
</dbReference>
<dbReference type="Pfam" id="PF08711">
    <property type="entry name" value="Med26"/>
    <property type="match status" value="1"/>
</dbReference>
<keyword evidence="4" id="KW-1185">Reference proteome</keyword>
<reference evidence="3" key="2">
    <citation type="submission" date="2015-06" db="UniProtKB">
        <authorList>
            <consortium name="EnsemblPlants"/>
        </authorList>
    </citation>
    <scope>IDENTIFICATION</scope>
</reference>
<feature type="domain" description="TFIIS N-terminal" evidence="2">
    <location>
        <begin position="42"/>
        <end position="73"/>
    </location>
</feature>
<dbReference type="InterPro" id="IPR035441">
    <property type="entry name" value="TFIIS/LEDGF_dom_sf"/>
</dbReference>
<evidence type="ECO:0000313" key="3">
    <source>
        <dbReference type="EnsemblPlants" id="ORUFI11G23990.1"/>
    </source>
</evidence>
<evidence type="ECO:0000259" key="2">
    <source>
        <dbReference type="Pfam" id="PF08711"/>
    </source>
</evidence>
<evidence type="ECO:0000256" key="1">
    <source>
        <dbReference type="SAM" id="MobiDB-lite"/>
    </source>
</evidence>
<accession>A0A0E0RBU9</accession>
<dbReference type="Gramene" id="ORUFI11G23990.1">
    <property type="protein sequence ID" value="ORUFI11G23990.1"/>
    <property type="gene ID" value="ORUFI11G23990"/>
</dbReference>
<name>A0A0E0RBU9_ORYRU</name>
<dbReference type="EnsemblPlants" id="ORUFI11G23990.1">
    <property type="protein sequence ID" value="ORUFI11G23990.1"/>
    <property type="gene ID" value="ORUFI11G23990"/>
</dbReference>
<evidence type="ECO:0000313" key="4">
    <source>
        <dbReference type="Proteomes" id="UP000008022"/>
    </source>
</evidence>
<organism evidence="3 4">
    <name type="scientific">Oryza rufipogon</name>
    <name type="common">Brownbeard rice</name>
    <name type="synonym">Asian wild rice</name>
    <dbReference type="NCBI Taxonomy" id="4529"/>
    <lineage>
        <taxon>Eukaryota</taxon>
        <taxon>Viridiplantae</taxon>
        <taxon>Streptophyta</taxon>
        <taxon>Embryophyta</taxon>
        <taxon>Tracheophyta</taxon>
        <taxon>Spermatophyta</taxon>
        <taxon>Magnoliopsida</taxon>
        <taxon>Liliopsida</taxon>
        <taxon>Poales</taxon>
        <taxon>Poaceae</taxon>
        <taxon>BOP clade</taxon>
        <taxon>Oryzoideae</taxon>
        <taxon>Oryzeae</taxon>
        <taxon>Oryzinae</taxon>
        <taxon>Oryza</taxon>
    </lineage>
</organism>
<dbReference type="HOGENOM" id="CLU_2472966_0_0_1"/>
<dbReference type="Proteomes" id="UP000008022">
    <property type="component" value="Unassembled WGS sequence"/>
</dbReference>
<protein>
    <recommendedName>
        <fullName evidence="2">TFIIS N-terminal domain-containing protein</fullName>
    </recommendedName>
</protein>
<feature type="compositionally biased region" description="Gly residues" evidence="1">
    <location>
        <begin position="19"/>
        <end position="34"/>
    </location>
</feature>